<gene>
    <name evidence="1" type="ORF">QT969_15175</name>
</gene>
<dbReference type="Proteomes" id="UP001233164">
    <property type="component" value="Unassembled WGS sequence"/>
</dbReference>
<proteinExistence type="predicted"/>
<protein>
    <submittedName>
        <fullName evidence="1">Uncharacterized protein</fullName>
    </submittedName>
</protein>
<organism evidence="1 2">
    <name type="scientific">Rhodococcus indonesiensis</name>
    <dbReference type="NCBI Taxonomy" id="3055869"/>
    <lineage>
        <taxon>Bacteria</taxon>
        <taxon>Bacillati</taxon>
        <taxon>Actinomycetota</taxon>
        <taxon>Actinomycetes</taxon>
        <taxon>Mycobacteriales</taxon>
        <taxon>Nocardiaceae</taxon>
        <taxon>Rhodococcus</taxon>
    </lineage>
</organism>
<dbReference type="RefSeq" id="WP_161628485.1">
    <property type="nucleotide sequence ID" value="NZ_CP180630.1"/>
</dbReference>
<dbReference type="EMBL" id="JAUBOF010000052">
    <property type="protein sequence ID" value="MDM7489624.1"/>
    <property type="molecule type" value="Genomic_DNA"/>
</dbReference>
<name>A0ABT7RPR1_9NOCA</name>
<evidence type="ECO:0000313" key="2">
    <source>
        <dbReference type="Proteomes" id="UP001233164"/>
    </source>
</evidence>
<reference evidence="1 2" key="1">
    <citation type="submission" date="2023-06" db="EMBL/GenBank/DDBJ databases">
        <title>Rhodococcus indonesiensis sp. nov a new member of the Rhodococcus ruber lineage isolated from a sediment of neutral hot spring.</title>
        <authorList>
            <person name="Kusuma A.B."/>
            <person name="Fenylestari G."/>
            <person name="Ammar F."/>
            <person name="Nouioui I."/>
            <person name="Goodfellow M."/>
        </authorList>
    </citation>
    <scope>NUCLEOTIDE SEQUENCE [LARGE SCALE GENOMIC DNA]</scope>
    <source>
        <strain evidence="1 2">CSLK01-03</strain>
    </source>
</reference>
<comment type="caution">
    <text evidence="1">The sequence shown here is derived from an EMBL/GenBank/DDBJ whole genome shotgun (WGS) entry which is preliminary data.</text>
</comment>
<keyword evidence="2" id="KW-1185">Reference proteome</keyword>
<sequence length="57" mass="5825">MIRPAARCERQAESSVRGRVPAGSAPLAIAGRVLGELRTTSPVRVVDPAGIVAAMGV</sequence>
<accession>A0ABT7RPR1</accession>
<evidence type="ECO:0000313" key="1">
    <source>
        <dbReference type="EMBL" id="MDM7489624.1"/>
    </source>
</evidence>